<dbReference type="RefSeq" id="XP_005831016.1">
    <property type="nucleotide sequence ID" value="XM_005830959.1"/>
</dbReference>
<sequence length="188" mass="21023">MGKIRHTWKTSKLQESDEPEMDTEHFIPAELAPEAEGWDPTNPNGFPAKPADKNNVNGVPGYTYATNGNDLEVEDEGEGYYQPEDPEHLEEYKQLLKYDCFAKPGKPWLDHANCAALVKRSHLYPNADMFRFSGAFGWNPPFPDGPTAKNAKGAEAPSANEYWNYGSDEDLESAASWNGKEYTESDAK</sequence>
<dbReference type="EMBL" id="JH993007">
    <property type="protein sequence ID" value="EKX44036.1"/>
    <property type="molecule type" value="Genomic_DNA"/>
</dbReference>
<organism evidence="2">
    <name type="scientific">Guillardia theta (strain CCMP2712)</name>
    <name type="common">Cryptophyte</name>
    <dbReference type="NCBI Taxonomy" id="905079"/>
    <lineage>
        <taxon>Eukaryota</taxon>
        <taxon>Cryptophyceae</taxon>
        <taxon>Pyrenomonadales</taxon>
        <taxon>Geminigeraceae</taxon>
        <taxon>Guillardia</taxon>
    </lineage>
</organism>
<evidence type="ECO:0000313" key="3">
    <source>
        <dbReference type="EnsemblProtists" id="EKX44036"/>
    </source>
</evidence>
<accession>L1J692</accession>
<dbReference type="PaxDb" id="55529-EKX44036"/>
<dbReference type="HOGENOM" id="CLU_1443554_0_0_1"/>
<evidence type="ECO:0000256" key="1">
    <source>
        <dbReference type="SAM" id="MobiDB-lite"/>
    </source>
</evidence>
<gene>
    <name evidence="2" type="ORF">GUITHDRAFT_153141</name>
</gene>
<evidence type="ECO:0000313" key="4">
    <source>
        <dbReference type="Proteomes" id="UP000011087"/>
    </source>
</evidence>
<name>L1J692_GUITC</name>
<evidence type="ECO:0000313" key="2">
    <source>
        <dbReference type="EMBL" id="EKX44036.1"/>
    </source>
</evidence>
<dbReference type="GeneID" id="17300688"/>
<dbReference type="AlphaFoldDB" id="L1J692"/>
<dbReference type="EnsemblProtists" id="EKX44036">
    <property type="protein sequence ID" value="EKX44036"/>
    <property type="gene ID" value="GUITHDRAFT_153141"/>
</dbReference>
<feature type="region of interest" description="Disordered" evidence="1">
    <location>
        <begin position="34"/>
        <end position="60"/>
    </location>
</feature>
<protein>
    <submittedName>
        <fullName evidence="2 3">Uncharacterized protein</fullName>
    </submittedName>
</protein>
<keyword evidence="4" id="KW-1185">Reference proteome</keyword>
<reference evidence="3" key="3">
    <citation type="submission" date="2015-06" db="UniProtKB">
        <authorList>
            <consortium name="EnsemblProtists"/>
        </authorList>
    </citation>
    <scope>IDENTIFICATION</scope>
</reference>
<feature type="region of interest" description="Disordered" evidence="1">
    <location>
        <begin position="1"/>
        <end position="22"/>
    </location>
</feature>
<reference evidence="2 4" key="1">
    <citation type="journal article" date="2012" name="Nature">
        <title>Algal genomes reveal evolutionary mosaicism and the fate of nucleomorphs.</title>
        <authorList>
            <consortium name="DOE Joint Genome Institute"/>
            <person name="Curtis B.A."/>
            <person name="Tanifuji G."/>
            <person name="Burki F."/>
            <person name="Gruber A."/>
            <person name="Irimia M."/>
            <person name="Maruyama S."/>
            <person name="Arias M.C."/>
            <person name="Ball S.G."/>
            <person name="Gile G.H."/>
            <person name="Hirakawa Y."/>
            <person name="Hopkins J.F."/>
            <person name="Kuo A."/>
            <person name="Rensing S.A."/>
            <person name="Schmutz J."/>
            <person name="Symeonidi A."/>
            <person name="Elias M."/>
            <person name="Eveleigh R.J."/>
            <person name="Herman E.K."/>
            <person name="Klute M.J."/>
            <person name="Nakayama T."/>
            <person name="Obornik M."/>
            <person name="Reyes-Prieto A."/>
            <person name="Armbrust E.V."/>
            <person name="Aves S.J."/>
            <person name="Beiko R.G."/>
            <person name="Coutinho P."/>
            <person name="Dacks J.B."/>
            <person name="Durnford D.G."/>
            <person name="Fast N.M."/>
            <person name="Green B.R."/>
            <person name="Grisdale C.J."/>
            <person name="Hempel F."/>
            <person name="Henrissat B."/>
            <person name="Hoppner M.P."/>
            <person name="Ishida K."/>
            <person name="Kim E."/>
            <person name="Koreny L."/>
            <person name="Kroth P.G."/>
            <person name="Liu Y."/>
            <person name="Malik S.B."/>
            <person name="Maier U.G."/>
            <person name="McRose D."/>
            <person name="Mock T."/>
            <person name="Neilson J.A."/>
            <person name="Onodera N.T."/>
            <person name="Poole A.M."/>
            <person name="Pritham E.J."/>
            <person name="Richards T.A."/>
            <person name="Rocap G."/>
            <person name="Roy S.W."/>
            <person name="Sarai C."/>
            <person name="Schaack S."/>
            <person name="Shirato S."/>
            <person name="Slamovits C.H."/>
            <person name="Spencer D.F."/>
            <person name="Suzuki S."/>
            <person name="Worden A.Z."/>
            <person name="Zauner S."/>
            <person name="Barry K."/>
            <person name="Bell C."/>
            <person name="Bharti A.K."/>
            <person name="Crow J.A."/>
            <person name="Grimwood J."/>
            <person name="Kramer R."/>
            <person name="Lindquist E."/>
            <person name="Lucas S."/>
            <person name="Salamov A."/>
            <person name="McFadden G.I."/>
            <person name="Lane C.E."/>
            <person name="Keeling P.J."/>
            <person name="Gray M.W."/>
            <person name="Grigoriev I.V."/>
            <person name="Archibald J.M."/>
        </authorList>
    </citation>
    <scope>NUCLEOTIDE SEQUENCE</scope>
    <source>
        <strain evidence="2 4">CCMP2712</strain>
    </source>
</reference>
<dbReference type="KEGG" id="gtt:GUITHDRAFT_153141"/>
<dbReference type="Proteomes" id="UP000011087">
    <property type="component" value="Unassembled WGS sequence"/>
</dbReference>
<reference evidence="4" key="2">
    <citation type="submission" date="2012-11" db="EMBL/GenBank/DDBJ databases">
        <authorList>
            <person name="Kuo A."/>
            <person name="Curtis B.A."/>
            <person name="Tanifuji G."/>
            <person name="Burki F."/>
            <person name="Gruber A."/>
            <person name="Irimia M."/>
            <person name="Maruyama S."/>
            <person name="Arias M.C."/>
            <person name="Ball S.G."/>
            <person name="Gile G.H."/>
            <person name="Hirakawa Y."/>
            <person name="Hopkins J.F."/>
            <person name="Rensing S.A."/>
            <person name="Schmutz J."/>
            <person name="Symeonidi A."/>
            <person name="Elias M."/>
            <person name="Eveleigh R.J."/>
            <person name="Herman E.K."/>
            <person name="Klute M.J."/>
            <person name="Nakayama T."/>
            <person name="Obornik M."/>
            <person name="Reyes-Prieto A."/>
            <person name="Armbrust E.V."/>
            <person name="Aves S.J."/>
            <person name="Beiko R.G."/>
            <person name="Coutinho P."/>
            <person name="Dacks J.B."/>
            <person name="Durnford D.G."/>
            <person name="Fast N.M."/>
            <person name="Green B.R."/>
            <person name="Grisdale C."/>
            <person name="Hempe F."/>
            <person name="Henrissat B."/>
            <person name="Hoppner M.P."/>
            <person name="Ishida K.-I."/>
            <person name="Kim E."/>
            <person name="Koreny L."/>
            <person name="Kroth P.G."/>
            <person name="Liu Y."/>
            <person name="Malik S.-B."/>
            <person name="Maier U.G."/>
            <person name="McRose D."/>
            <person name="Mock T."/>
            <person name="Neilson J.A."/>
            <person name="Onodera N.T."/>
            <person name="Poole A.M."/>
            <person name="Pritham E.J."/>
            <person name="Richards T.A."/>
            <person name="Rocap G."/>
            <person name="Roy S.W."/>
            <person name="Sarai C."/>
            <person name="Schaack S."/>
            <person name="Shirato S."/>
            <person name="Slamovits C.H."/>
            <person name="Spencer D.F."/>
            <person name="Suzuki S."/>
            <person name="Worden A.Z."/>
            <person name="Zauner S."/>
            <person name="Barry K."/>
            <person name="Bell C."/>
            <person name="Bharti A.K."/>
            <person name="Crow J.A."/>
            <person name="Grimwood J."/>
            <person name="Kramer R."/>
            <person name="Lindquist E."/>
            <person name="Lucas S."/>
            <person name="Salamov A."/>
            <person name="McFadden G.I."/>
            <person name="Lane C.E."/>
            <person name="Keeling P.J."/>
            <person name="Gray M.W."/>
            <person name="Grigoriev I.V."/>
            <person name="Archibald J.M."/>
        </authorList>
    </citation>
    <scope>NUCLEOTIDE SEQUENCE</scope>
    <source>
        <strain evidence="4">CCMP2712</strain>
    </source>
</reference>
<proteinExistence type="predicted"/>